<dbReference type="Gene3D" id="1.25.10.10">
    <property type="entry name" value="Leucine-rich Repeat Variant"/>
    <property type="match status" value="1"/>
</dbReference>
<feature type="transmembrane region" description="Helical" evidence="2">
    <location>
        <begin position="857"/>
        <end position="877"/>
    </location>
</feature>
<feature type="compositionally biased region" description="Polar residues" evidence="1">
    <location>
        <begin position="411"/>
        <end position="435"/>
    </location>
</feature>
<name>A0A1W0A845_9STRA</name>
<feature type="compositionally biased region" description="Polar residues" evidence="1">
    <location>
        <begin position="739"/>
        <end position="748"/>
    </location>
</feature>
<dbReference type="InterPro" id="IPR011989">
    <property type="entry name" value="ARM-like"/>
</dbReference>
<evidence type="ECO:0000313" key="4">
    <source>
        <dbReference type="EMBL" id="OQS06398.1"/>
    </source>
</evidence>
<dbReference type="AlphaFoldDB" id="A0A1W0A845"/>
<evidence type="ECO:0000256" key="2">
    <source>
        <dbReference type="SAM" id="Phobius"/>
    </source>
</evidence>
<gene>
    <name evidence="4" type="ORF">THRCLA_01550</name>
</gene>
<evidence type="ECO:0000259" key="3">
    <source>
        <dbReference type="Pfam" id="PF12348"/>
    </source>
</evidence>
<keyword evidence="2" id="KW-0472">Membrane</keyword>
<evidence type="ECO:0000256" key="1">
    <source>
        <dbReference type="SAM" id="MobiDB-lite"/>
    </source>
</evidence>
<organism evidence="4 5">
    <name type="scientific">Thraustotheca clavata</name>
    <dbReference type="NCBI Taxonomy" id="74557"/>
    <lineage>
        <taxon>Eukaryota</taxon>
        <taxon>Sar</taxon>
        <taxon>Stramenopiles</taxon>
        <taxon>Oomycota</taxon>
        <taxon>Saprolegniomycetes</taxon>
        <taxon>Saprolegniales</taxon>
        <taxon>Achlyaceae</taxon>
        <taxon>Thraustotheca</taxon>
    </lineage>
</organism>
<feature type="non-terminal residue" evidence="4">
    <location>
        <position position="1"/>
    </location>
</feature>
<dbReference type="Pfam" id="PF12348">
    <property type="entry name" value="CLASP_N"/>
    <property type="match status" value="1"/>
</dbReference>
<evidence type="ECO:0000313" key="5">
    <source>
        <dbReference type="Proteomes" id="UP000243217"/>
    </source>
</evidence>
<feature type="compositionally biased region" description="Low complexity" evidence="1">
    <location>
        <begin position="367"/>
        <end position="383"/>
    </location>
</feature>
<dbReference type="SUPFAM" id="SSF48371">
    <property type="entry name" value="ARM repeat"/>
    <property type="match status" value="1"/>
</dbReference>
<keyword evidence="2" id="KW-0812">Transmembrane</keyword>
<dbReference type="InterPro" id="IPR016024">
    <property type="entry name" value="ARM-type_fold"/>
</dbReference>
<accession>A0A1W0A845</accession>
<comment type="caution">
    <text evidence="4">The sequence shown here is derived from an EMBL/GenBank/DDBJ whole genome shotgun (WGS) entry which is preliminary data.</text>
</comment>
<dbReference type="EMBL" id="JNBS01000347">
    <property type="protein sequence ID" value="OQS06398.1"/>
    <property type="molecule type" value="Genomic_DNA"/>
</dbReference>
<sequence>IAACENVLSNRTSSWVGRVSAMKKLETAAMDISIDEHQEHDKSRLVDALTVLVDGLLQSLDDGRPAVVKQTCSLVSSLAWLCGPAFEVISEILLLPVLELATKKKQTQVIALSARQCLHSMTKATRYRVGLLEKAFKMAKQDSDKRMMCLSLMVLLLRFWMPEQVLEQNNYQSLRKVILKSLFDQDTAVQTQARMAFCLLCEYGQENLRLLHEQLPPELFERIAEEYPESTLAQHYYPPSIYSGLPPILELEEEESDSPQEDSPRRIDDSRRAIDLSNVTVRNALIVNPKSSSTKIDQEAYSLDISFENMPDELSTLVETAKPEKPTITRPLTACLPSRSGSLAHDNNSFSASKKLRQDTLSTIQDSSFTPSTETTATTTSLSSKAVHIETLKSSHEAQETSIYSTYKNTMNVTSSPSYKSSTNRPTPLNTSQASPMLDSESKSFTSPGRSTSQTSPISPLRLPVSKPSLRPNQWLFQANKLESLPDNENSLDQNQDVNFPSPKVKESPLASLLELASRRKYSYDSFDDNESSLDTSGILNNREQLYGPSWSVSTVSPRENDLIDPLDCSVQSICSNLLNEETEEDIEKLLHAEWGMTSLDSSSLQPSNSVIHTISVPKSSKQEAKTIEKPPNNEIPQTVQNQQSEEVNASQSNEVNPFLSDLSQIVHNEDKSYQRLSTKSDTKVHEVACASPSPPFQANTIDLPSLQPADKGNIQEPLSPTSIELRRRSRITPDARGKQTSPSNVFTPNEEELTPPRFDPKSSFRDKKRIPAHKTSLRPLRPSRYEQPSPIPSKEATTTAKMSSFVGPIAPQVVVPAPAEIPLQTKPPNKLSKPAQPTTVPLPQENSVQATFTDSVLWILWLLSFFFCVYAVLGAIDAYMEQKVSLLYTQKLEPALEVQFESTIATTAAQVDRLLSWLETWCTDMKALEGSVPVVEEWASDTLDSVLDQLKESVRVLLH</sequence>
<feature type="region of interest" description="Disordered" evidence="1">
    <location>
        <begin position="252"/>
        <end position="271"/>
    </location>
</feature>
<feature type="region of interest" description="Disordered" evidence="1">
    <location>
        <begin position="691"/>
        <end position="800"/>
    </location>
</feature>
<feature type="compositionally biased region" description="Polar residues" evidence="1">
    <location>
        <begin position="635"/>
        <end position="653"/>
    </location>
</feature>
<feature type="compositionally biased region" description="Basic and acidic residues" evidence="1">
    <location>
        <begin position="262"/>
        <end position="271"/>
    </location>
</feature>
<dbReference type="OrthoDB" id="79848at2759"/>
<dbReference type="Proteomes" id="UP000243217">
    <property type="component" value="Unassembled WGS sequence"/>
</dbReference>
<dbReference type="STRING" id="74557.A0A1W0A845"/>
<feature type="region of interest" description="Disordered" evidence="1">
    <location>
        <begin position="363"/>
        <end position="383"/>
    </location>
</feature>
<keyword evidence="2" id="KW-1133">Transmembrane helix</keyword>
<feature type="compositionally biased region" description="Polar residues" evidence="1">
    <location>
        <begin position="443"/>
        <end position="458"/>
    </location>
</feature>
<protein>
    <recommendedName>
        <fullName evidence="3">CLASP N-terminal domain-containing protein</fullName>
    </recommendedName>
</protein>
<feature type="region of interest" description="Disordered" evidence="1">
    <location>
        <begin position="411"/>
        <end position="466"/>
    </location>
</feature>
<feature type="domain" description="CLASP N-terminal" evidence="3">
    <location>
        <begin position="38"/>
        <end position="204"/>
    </location>
</feature>
<feature type="compositionally biased region" description="Basic residues" evidence="1">
    <location>
        <begin position="767"/>
        <end position="777"/>
    </location>
</feature>
<reference evidence="4 5" key="1">
    <citation type="journal article" date="2014" name="Genome Biol. Evol.">
        <title>The secreted proteins of Achlya hypogyna and Thraustotheca clavata identify the ancestral oomycete secretome and reveal gene acquisitions by horizontal gene transfer.</title>
        <authorList>
            <person name="Misner I."/>
            <person name="Blouin N."/>
            <person name="Leonard G."/>
            <person name="Richards T.A."/>
            <person name="Lane C.E."/>
        </authorList>
    </citation>
    <scope>NUCLEOTIDE SEQUENCE [LARGE SCALE GENOMIC DNA]</scope>
    <source>
        <strain evidence="4 5">ATCC 34112</strain>
    </source>
</reference>
<proteinExistence type="predicted"/>
<keyword evidence="5" id="KW-1185">Reference proteome</keyword>
<feature type="region of interest" description="Disordered" evidence="1">
    <location>
        <begin position="615"/>
        <end position="653"/>
    </location>
</feature>
<dbReference type="InterPro" id="IPR024395">
    <property type="entry name" value="CLASP_N_dom"/>
</dbReference>